<evidence type="ECO:0000313" key="3">
    <source>
        <dbReference type="Proteomes" id="UP001178507"/>
    </source>
</evidence>
<feature type="compositionally biased region" description="Low complexity" evidence="1">
    <location>
        <begin position="69"/>
        <end position="79"/>
    </location>
</feature>
<feature type="region of interest" description="Disordered" evidence="1">
    <location>
        <begin position="58"/>
        <end position="155"/>
    </location>
</feature>
<accession>A0AA36HW88</accession>
<organism evidence="2 3">
    <name type="scientific">Effrenium voratum</name>
    <dbReference type="NCBI Taxonomy" id="2562239"/>
    <lineage>
        <taxon>Eukaryota</taxon>
        <taxon>Sar</taxon>
        <taxon>Alveolata</taxon>
        <taxon>Dinophyceae</taxon>
        <taxon>Suessiales</taxon>
        <taxon>Symbiodiniaceae</taxon>
        <taxon>Effrenium</taxon>
    </lineage>
</organism>
<dbReference type="Proteomes" id="UP001178507">
    <property type="component" value="Unassembled WGS sequence"/>
</dbReference>
<dbReference type="EMBL" id="CAUJNA010000372">
    <property type="protein sequence ID" value="CAJ1376221.1"/>
    <property type="molecule type" value="Genomic_DNA"/>
</dbReference>
<reference evidence="2" key="1">
    <citation type="submission" date="2023-08" db="EMBL/GenBank/DDBJ databases">
        <authorList>
            <person name="Chen Y."/>
            <person name="Shah S."/>
            <person name="Dougan E. K."/>
            <person name="Thang M."/>
            <person name="Chan C."/>
        </authorList>
    </citation>
    <scope>NUCLEOTIDE SEQUENCE</scope>
</reference>
<feature type="compositionally biased region" description="Low complexity" evidence="1">
    <location>
        <begin position="114"/>
        <end position="126"/>
    </location>
</feature>
<protein>
    <submittedName>
        <fullName evidence="2">Uncharacterized protein</fullName>
    </submittedName>
</protein>
<feature type="compositionally biased region" description="Polar residues" evidence="1">
    <location>
        <begin position="143"/>
        <end position="155"/>
    </location>
</feature>
<dbReference type="AlphaFoldDB" id="A0AA36HW88"/>
<evidence type="ECO:0000256" key="1">
    <source>
        <dbReference type="SAM" id="MobiDB-lite"/>
    </source>
</evidence>
<gene>
    <name evidence="2" type="ORF">EVOR1521_LOCUS5334</name>
</gene>
<proteinExistence type="predicted"/>
<name>A0AA36HW88_9DINO</name>
<comment type="caution">
    <text evidence="2">The sequence shown here is derived from an EMBL/GenBank/DDBJ whole genome shotgun (WGS) entry which is preliminary data.</text>
</comment>
<sequence>MRHKIIDVDWNKQHQCGLEWEHRQQQRHLHRLEEYHRSNAKPWVKLGESKADAAITGRLRSAQPEQVLSRCASGASSSRASERGLPRTPSTSLRHGAPAGQRGLAERLREAGPRRAAGSGRACACADPRRASEAQRGAEAASRSRQLTQRSDPIG</sequence>
<feature type="compositionally biased region" description="Basic and acidic residues" evidence="1">
    <location>
        <begin position="104"/>
        <end position="113"/>
    </location>
</feature>
<evidence type="ECO:0000313" key="2">
    <source>
        <dbReference type="EMBL" id="CAJ1376221.1"/>
    </source>
</evidence>
<keyword evidence="3" id="KW-1185">Reference proteome</keyword>